<evidence type="ECO:0000256" key="1">
    <source>
        <dbReference type="SAM" id="Phobius"/>
    </source>
</evidence>
<dbReference type="Pfam" id="PF11162">
    <property type="entry name" value="DUF2946"/>
    <property type="match status" value="1"/>
</dbReference>
<dbReference type="Proteomes" id="UP000316624">
    <property type="component" value="Unassembled WGS sequence"/>
</dbReference>
<dbReference type="AlphaFoldDB" id="A0A562KIN6"/>
<gene>
    <name evidence="2" type="ORF">IQ35_01524</name>
</gene>
<keyword evidence="1" id="KW-0472">Membrane</keyword>
<protein>
    <recommendedName>
        <fullName evidence="4">DUF2946 family protein</fullName>
    </recommendedName>
</protein>
<evidence type="ECO:0008006" key="4">
    <source>
        <dbReference type="Google" id="ProtNLM"/>
    </source>
</evidence>
<accession>A0A562KIN6</accession>
<name>A0A562KIN6_SPHWJ</name>
<keyword evidence="1" id="KW-1133">Transmembrane helix</keyword>
<comment type="caution">
    <text evidence="2">The sequence shown here is derived from an EMBL/GenBank/DDBJ whole genome shotgun (WGS) entry which is preliminary data.</text>
</comment>
<feature type="transmembrane region" description="Helical" evidence="1">
    <location>
        <begin position="28"/>
        <end position="48"/>
    </location>
</feature>
<reference evidence="2 3" key="1">
    <citation type="journal article" date="2015" name="Stand. Genomic Sci.">
        <title>Genomic Encyclopedia of Bacterial and Archaeal Type Strains, Phase III: the genomes of soil and plant-associated and newly described type strains.</title>
        <authorList>
            <person name="Whitman W.B."/>
            <person name="Woyke T."/>
            <person name="Klenk H.P."/>
            <person name="Zhou Y."/>
            <person name="Lilburn T.G."/>
            <person name="Beck B.J."/>
            <person name="De Vos P."/>
            <person name="Vandamme P."/>
            <person name="Eisen J.A."/>
            <person name="Garrity G."/>
            <person name="Hugenholtz P."/>
            <person name="Kyrpides N.C."/>
        </authorList>
    </citation>
    <scope>NUCLEOTIDE SEQUENCE [LARGE SCALE GENOMIC DNA]</scope>
    <source>
        <strain evidence="2 3">CGMCC 1.7748</strain>
    </source>
</reference>
<proteinExistence type="predicted"/>
<evidence type="ECO:0000313" key="2">
    <source>
        <dbReference type="EMBL" id="TWH95268.1"/>
    </source>
</evidence>
<evidence type="ECO:0000313" key="3">
    <source>
        <dbReference type="Proteomes" id="UP000316624"/>
    </source>
</evidence>
<sequence>MTALLVSARALAMLGAIRQSDNAGGLLAALALLVLAIQVLAPSGFMPVRTEKGVVVTLCSGSGPVKVMVERDSVAQGRMKQQHHQPADDGMMQQHCAFAGANATPTVPPLLLADVPLPAWQLAFGPIAFALKTGFIARLAAPPPPSSGPPSIL</sequence>
<keyword evidence="1" id="KW-0812">Transmembrane</keyword>
<keyword evidence="3" id="KW-1185">Reference proteome</keyword>
<dbReference type="InterPro" id="IPR021333">
    <property type="entry name" value="DUF2946"/>
</dbReference>
<organism evidence="2 3">
    <name type="scientific">Sphingobium wenxiniae (strain DSM 21828 / CGMCC 1.7748 / JZ-1)</name>
    <dbReference type="NCBI Taxonomy" id="595605"/>
    <lineage>
        <taxon>Bacteria</taxon>
        <taxon>Pseudomonadati</taxon>
        <taxon>Pseudomonadota</taxon>
        <taxon>Alphaproteobacteria</taxon>
        <taxon>Sphingomonadales</taxon>
        <taxon>Sphingomonadaceae</taxon>
        <taxon>Sphingobium</taxon>
    </lineage>
</organism>
<dbReference type="EMBL" id="VLKK01000004">
    <property type="protein sequence ID" value="TWH95268.1"/>
    <property type="molecule type" value="Genomic_DNA"/>
</dbReference>